<keyword evidence="8" id="KW-1185">Reference proteome</keyword>
<evidence type="ECO:0000259" key="6">
    <source>
        <dbReference type="PROSITE" id="PS50011"/>
    </source>
</evidence>
<dbReference type="AlphaFoldDB" id="A0A0N4WIG4"/>
<reference evidence="9" key="1">
    <citation type="submission" date="2017-02" db="UniProtKB">
        <authorList>
            <consortium name="WormBaseParasite"/>
        </authorList>
    </citation>
    <scope>IDENTIFICATION</scope>
</reference>
<dbReference type="WBParaSite" id="HPLM_0001074701-mRNA-1">
    <property type="protein sequence ID" value="HPLM_0001074701-mRNA-1"/>
    <property type="gene ID" value="HPLM_0001074701"/>
</dbReference>
<dbReference type="InterPro" id="IPR011009">
    <property type="entry name" value="Kinase-like_dom_sf"/>
</dbReference>
<evidence type="ECO:0000313" key="7">
    <source>
        <dbReference type="EMBL" id="VDO40995.1"/>
    </source>
</evidence>
<evidence type="ECO:0000256" key="1">
    <source>
        <dbReference type="ARBA" id="ARBA00012513"/>
    </source>
</evidence>
<evidence type="ECO:0000313" key="9">
    <source>
        <dbReference type="WBParaSite" id="HPLM_0001074701-mRNA-1"/>
    </source>
</evidence>
<dbReference type="SUPFAM" id="SSF56112">
    <property type="entry name" value="Protein kinase-like (PK-like)"/>
    <property type="match status" value="1"/>
</dbReference>
<dbReference type="PANTHER" id="PTHR11909">
    <property type="entry name" value="CASEIN KINASE-RELATED"/>
    <property type="match status" value="1"/>
</dbReference>
<keyword evidence="2 4" id="KW-0547">Nucleotide-binding</keyword>
<dbReference type="GO" id="GO:0005524">
    <property type="term" value="F:ATP binding"/>
    <property type="evidence" value="ECO:0007669"/>
    <property type="project" value="UniProtKB-UniRule"/>
</dbReference>
<gene>
    <name evidence="7" type="ORF">HPLM_LOCUS10739</name>
</gene>
<dbReference type="GO" id="GO:0004674">
    <property type="term" value="F:protein serine/threonine kinase activity"/>
    <property type="evidence" value="ECO:0007669"/>
    <property type="project" value="UniProtKB-KW"/>
</dbReference>
<dbReference type="InterPro" id="IPR017441">
    <property type="entry name" value="Protein_kinase_ATP_BS"/>
</dbReference>
<dbReference type="PROSITE" id="PS00108">
    <property type="entry name" value="PROTEIN_KINASE_ST"/>
    <property type="match status" value="1"/>
</dbReference>
<evidence type="ECO:0000256" key="3">
    <source>
        <dbReference type="ARBA" id="ARBA00022840"/>
    </source>
</evidence>
<dbReference type="EMBL" id="UZAF01017376">
    <property type="protein sequence ID" value="VDO40995.1"/>
    <property type="molecule type" value="Genomic_DNA"/>
</dbReference>
<organism evidence="9">
    <name type="scientific">Haemonchus placei</name>
    <name type="common">Barber's pole worm</name>
    <dbReference type="NCBI Taxonomy" id="6290"/>
    <lineage>
        <taxon>Eukaryota</taxon>
        <taxon>Metazoa</taxon>
        <taxon>Ecdysozoa</taxon>
        <taxon>Nematoda</taxon>
        <taxon>Chromadorea</taxon>
        <taxon>Rhabditida</taxon>
        <taxon>Rhabditina</taxon>
        <taxon>Rhabditomorpha</taxon>
        <taxon>Strongyloidea</taxon>
        <taxon>Trichostrongylidae</taxon>
        <taxon>Haemonchus</taxon>
    </lineage>
</organism>
<sequence length="353" mass="40773">MDMSHPTVHIMKMLACALMGQEMISAERARHRSRRPSKTVPMIPFGTLIQGKYELQKVLGAGGYGQIFKAFDSNKNLHVAVKIMQKRHEPQRMILEQQILYALKGKPEFPQLYGSGTFDDHIYIVMELLGKSLSELRKRSEGKRFDATTALRVGLSMTDTLKVLHDMGYLHRDIKPGNMCVGSSPATIRRIYLLDFGLARQFKEKGKIRRRGHVGFRGTLRYVSLNVHERRDQCTCDDLISNFYTMAELCEGTLPWTRLRDPEDIARRKRNVSFEELFPFSGMCTELQEYYTYCYDNVEDPNQPRYDFLKDIIKKCLPASFDFNSSMPWENKNNSVSAVVSQEGEYAEHEQLK</sequence>
<keyword evidence="5" id="KW-0808">Transferase</keyword>
<accession>A0A0N4WIG4</accession>
<feature type="domain" description="Protein kinase" evidence="6">
    <location>
        <begin position="53"/>
        <end position="353"/>
    </location>
</feature>
<dbReference type="InterPro" id="IPR050235">
    <property type="entry name" value="CK1_Ser-Thr_kinase"/>
</dbReference>
<keyword evidence="3 4" id="KW-0067">ATP-binding</keyword>
<dbReference type="Pfam" id="PF00069">
    <property type="entry name" value="Pkinase"/>
    <property type="match status" value="1"/>
</dbReference>
<keyword evidence="5" id="KW-0723">Serine/threonine-protein kinase</keyword>
<dbReference type="SMART" id="SM00220">
    <property type="entry name" value="S_TKc"/>
    <property type="match status" value="1"/>
</dbReference>
<evidence type="ECO:0000256" key="5">
    <source>
        <dbReference type="RuleBase" id="RU000304"/>
    </source>
</evidence>
<dbReference type="Proteomes" id="UP000268014">
    <property type="component" value="Unassembled WGS sequence"/>
</dbReference>
<dbReference type="InterPro" id="IPR000719">
    <property type="entry name" value="Prot_kinase_dom"/>
</dbReference>
<dbReference type="PROSITE" id="PS50011">
    <property type="entry name" value="PROTEIN_KINASE_DOM"/>
    <property type="match status" value="1"/>
</dbReference>
<dbReference type="EC" id="2.7.11.1" evidence="1"/>
<evidence type="ECO:0000256" key="2">
    <source>
        <dbReference type="ARBA" id="ARBA00022741"/>
    </source>
</evidence>
<feature type="binding site" evidence="4">
    <location>
        <position position="82"/>
    </location>
    <ligand>
        <name>ATP</name>
        <dbReference type="ChEBI" id="CHEBI:30616"/>
    </ligand>
</feature>
<name>A0A0N4WIG4_HAEPC</name>
<proteinExistence type="inferred from homology"/>
<comment type="similarity">
    <text evidence="5">Belongs to the protein kinase superfamily.</text>
</comment>
<dbReference type="STRING" id="6290.A0A0N4WIG4"/>
<dbReference type="OMA" id="RGKNHFV"/>
<evidence type="ECO:0000313" key="8">
    <source>
        <dbReference type="Proteomes" id="UP000268014"/>
    </source>
</evidence>
<dbReference type="InterPro" id="IPR008271">
    <property type="entry name" value="Ser/Thr_kinase_AS"/>
</dbReference>
<keyword evidence="5" id="KW-0418">Kinase</keyword>
<dbReference type="Gene3D" id="1.10.510.10">
    <property type="entry name" value="Transferase(Phosphotransferase) domain 1"/>
    <property type="match status" value="1"/>
</dbReference>
<dbReference type="OrthoDB" id="5979581at2759"/>
<evidence type="ECO:0000256" key="4">
    <source>
        <dbReference type="PROSITE-ProRule" id="PRU10141"/>
    </source>
</evidence>
<protein>
    <recommendedName>
        <fullName evidence="1">non-specific serine/threonine protein kinase</fullName>
        <ecNumber evidence="1">2.7.11.1</ecNumber>
    </recommendedName>
</protein>
<dbReference type="PROSITE" id="PS00107">
    <property type="entry name" value="PROTEIN_KINASE_ATP"/>
    <property type="match status" value="1"/>
</dbReference>
<reference evidence="7 8" key="2">
    <citation type="submission" date="2018-11" db="EMBL/GenBank/DDBJ databases">
        <authorList>
            <consortium name="Pathogen Informatics"/>
        </authorList>
    </citation>
    <scope>NUCLEOTIDE SEQUENCE [LARGE SCALE GENOMIC DNA]</scope>
    <source>
        <strain evidence="7 8">MHpl1</strain>
    </source>
</reference>